<keyword evidence="4" id="KW-1133">Transmembrane helix</keyword>
<accession>A0A8W8MY15</accession>
<evidence type="ECO:0000256" key="3">
    <source>
        <dbReference type="ARBA" id="ARBA00040493"/>
    </source>
</evidence>
<dbReference type="GO" id="GO:0006890">
    <property type="term" value="P:retrograde vesicle-mediated transport, Golgi to endoplasmic reticulum"/>
    <property type="evidence" value="ECO:0007669"/>
    <property type="project" value="TreeGrafter"/>
</dbReference>
<dbReference type="AlphaFoldDB" id="A0A8W8MY15"/>
<organism evidence="6 7">
    <name type="scientific">Magallana gigas</name>
    <name type="common">Pacific oyster</name>
    <name type="synonym">Crassostrea gigas</name>
    <dbReference type="NCBI Taxonomy" id="29159"/>
    <lineage>
        <taxon>Eukaryota</taxon>
        <taxon>Metazoa</taxon>
        <taxon>Spiralia</taxon>
        <taxon>Lophotrochozoa</taxon>
        <taxon>Mollusca</taxon>
        <taxon>Bivalvia</taxon>
        <taxon>Autobranchia</taxon>
        <taxon>Pteriomorphia</taxon>
        <taxon>Ostreida</taxon>
        <taxon>Ostreoidea</taxon>
        <taxon>Ostreidae</taxon>
        <taxon>Magallana</taxon>
    </lineage>
</organism>
<proteinExistence type="inferred from homology"/>
<dbReference type="Proteomes" id="UP000005408">
    <property type="component" value="Unassembled WGS sequence"/>
</dbReference>
<name>A0A8W8MY15_MAGGI</name>
<dbReference type="InterPro" id="IPR045888">
    <property type="entry name" value="Erv"/>
</dbReference>
<dbReference type="GO" id="GO:0006888">
    <property type="term" value="P:endoplasmic reticulum to Golgi vesicle-mediated transport"/>
    <property type="evidence" value="ECO:0007669"/>
    <property type="project" value="TreeGrafter"/>
</dbReference>
<evidence type="ECO:0000313" key="6">
    <source>
        <dbReference type="EnsemblMetazoa" id="G4443.1:cds"/>
    </source>
</evidence>
<comment type="similarity">
    <text evidence="2">Belongs to the ERGIC family.</text>
</comment>
<dbReference type="PANTHER" id="PTHR10984:SF25">
    <property type="entry name" value="ENDOPLASMIC RETICULUM-GOLGI INTERMEDIATE COMPARTMENT PROTEIN 3"/>
    <property type="match status" value="1"/>
</dbReference>
<evidence type="ECO:0000313" key="7">
    <source>
        <dbReference type="Proteomes" id="UP000005408"/>
    </source>
</evidence>
<feature type="domain" description="Endoplasmic reticulum vesicle transporter C-terminal" evidence="5">
    <location>
        <begin position="6"/>
        <end position="98"/>
    </location>
</feature>
<dbReference type="PANTHER" id="PTHR10984">
    <property type="entry name" value="ENDOPLASMIC RETICULUM-GOLGI INTERMEDIATE COMPARTMENT PROTEIN"/>
    <property type="match status" value="1"/>
</dbReference>
<protein>
    <recommendedName>
        <fullName evidence="3">Endoplasmic reticulum-Golgi intermediate compartment protein 3</fullName>
    </recommendedName>
</protein>
<dbReference type="Pfam" id="PF07970">
    <property type="entry name" value="COPIIcoated_ERV"/>
    <property type="match status" value="1"/>
</dbReference>
<dbReference type="EnsemblMetazoa" id="G4443.1">
    <property type="protein sequence ID" value="G4443.1:cds"/>
    <property type="gene ID" value="G4443"/>
</dbReference>
<feature type="transmembrane region" description="Helical" evidence="4">
    <location>
        <begin position="76"/>
        <end position="97"/>
    </location>
</feature>
<sequence length="118" mass="13293">MAKWSREQTMFQYYVKVVPTTYVDVKGKTLYTNQYSVNKHSKTVGNGMGDSGLPGVFFIYELSPMMVKYTEKQRSFMHFLTGVCAIIGGIFTVAGLIDSMIYHSSRALQKKIELGKAT</sequence>
<comment type="subcellular location">
    <subcellularLocation>
        <location evidence="1">Golgi apparatus</location>
        <location evidence="1">cis-Golgi network membrane</location>
        <topology evidence="1">Multi-pass membrane protein</topology>
    </subcellularLocation>
</comment>
<evidence type="ECO:0000256" key="1">
    <source>
        <dbReference type="ARBA" id="ARBA00004257"/>
    </source>
</evidence>
<dbReference type="GO" id="GO:0000139">
    <property type="term" value="C:Golgi membrane"/>
    <property type="evidence" value="ECO:0007669"/>
    <property type="project" value="TreeGrafter"/>
</dbReference>
<keyword evidence="4" id="KW-0812">Transmembrane</keyword>
<evidence type="ECO:0000256" key="2">
    <source>
        <dbReference type="ARBA" id="ARBA00005648"/>
    </source>
</evidence>
<evidence type="ECO:0000259" key="5">
    <source>
        <dbReference type="Pfam" id="PF07970"/>
    </source>
</evidence>
<dbReference type="GO" id="GO:0030134">
    <property type="term" value="C:COPII-coated ER to Golgi transport vesicle"/>
    <property type="evidence" value="ECO:0007669"/>
    <property type="project" value="TreeGrafter"/>
</dbReference>
<keyword evidence="7" id="KW-1185">Reference proteome</keyword>
<keyword evidence="4" id="KW-0472">Membrane</keyword>
<dbReference type="GO" id="GO:0005789">
    <property type="term" value="C:endoplasmic reticulum membrane"/>
    <property type="evidence" value="ECO:0007669"/>
    <property type="project" value="TreeGrafter"/>
</dbReference>
<dbReference type="InterPro" id="IPR012936">
    <property type="entry name" value="Erv_C"/>
</dbReference>
<reference evidence="6" key="1">
    <citation type="submission" date="2022-08" db="UniProtKB">
        <authorList>
            <consortium name="EnsemblMetazoa"/>
        </authorList>
    </citation>
    <scope>IDENTIFICATION</scope>
    <source>
        <strain evidence="6">05x7-T-G4-1.051#20</strain>
    </source>
</reference>
<evidence type="ECO:0000256" key="4">
    <source>
        <dbReference type="SAM" id="Phobius"/>
    </source>
</evidence>